<dbReference type="GO" id="GO:0008113">
    <property type="term" value="F:peptide-methionine (S)-S-oxide reductase activity"/>
    <property type="evidence" value="ECO:0007669"/>
    <property type="project" value="UniProtKB-EC"/>
</dbReference>
<evidence type="ECO:0000313" key="8">
    <source>
        <dbReference type="EMBL" id="KAG0486568.1"/>
    </source>
</evidence>
<comment type="similarity">
    <text evidence="1">Belongs to the MsrA Met sulfoxide reductase family.</text>
</comment>
<reference evidence="9 10" key="1">
    <citation type="journal article" date="2020" name="Nat. Food">
        <title>A phased Vanilla planifolia genome enables genetic improvement of flavour and production.</title>
        <authorList>
            <person name="Hasing T."/>
            <person name="Tang H."/>
            <person name="Brym M."/>
            <person name="Khazi F."/>
            <person name="Huang T."/>
            <person name="Chambers A.H."/>
        </authorList>
    </citation>
    <scope>NUCLEOTIDE SEQUENCE [LARGE SCALE GENOMIC DNA]</scope>
    <source>
        <tissue evidence="7">Leaf</tissue>
    </source>
</reference>
<evidence type="ECO:0000259" key="6">
    <source>
        <dbReference type="Pfam" id="PF01625"/>
    </source>
</evidence>
<feature type="domain" description="Peptide methionine sulphoxide reductase MsrA" evidence="6">
    <location>
        <begin position="57"/>
        <end position="163"/>
    </location>
</feature>
<evidence type="ECO:0000256" key="2">
    <source>
        <dbReference type="ARBA" id="ARBA00012502"/>
    </source>
</evidence>
<evidence type="ECO:0000313" key="10">
    <source>
        <dbReference type="Proteomes" id="UP000639772"/>
    </source>
</evidence>
<comment type="caution">
    <text evidence="7">The sequence shown here is derived from an EMBL/GenBank/DDBJ whole genome shotgun (WGS) entry which is preliminary data.</text>
</comment>
<evidence type="ECO:0000313" key="7">
    <source>
        <dbReference type="EMBL" id="KAG0484782.1"/>
    </source>
</evidence>
<dbReference type="InterPro" id="IPR036509">
    <property type="entry name" value="Met_Sox_Rdtase_MsrA_sf"/>
</dbReference>
<dbReference type="PANTHER" id="PTHR42799">
    <property type="entry name" value="MITOCHONDRIAL PEPTIDE METHIONINE SULFOXIDE REDUCTASE"/>
    <property type="match status" value="1"/>
</dbReference>
<dbReference type="EMBL" id="JADCNL010000004">
    <property type="protein sequence ID" value="KAG0484782.1"/>
    <property type="molecule type" value="Genomic_DNA"/>
</dbReference>
<evidence type="ECO:0000313" key="9">
    <source>
        <dbReference type="Proteomes" id="UP000636800"/>
    </source>
</evidence>
<gene>
    <name evidence="8" type="ORF">HPP92_008663</name>
    <name evidence="7" type="ORF">HPP92_008861</name>
</gene>
<dbReference type="EMBL" id="JADCNM010000004">
    <property type="protein sequence ID" value="KAG0486568.1"/>
    <property type="molecule type" value="Genomic_DNA"/>
</dbReference>
<dbReference type="Proteomes" id="UP000636800">
    <property type="component" value="Unassembled WGS sequence"/>
</dbReference>
<sequence length="232" mass="26276">MYTLLSRSSTNLIDLDIDDDHSCPSYLPPSEFLKDAIFAGGAFWELEAVFCSADGVVLEGKTGHTEAVKVTYDNRRITYKSLCKLFFESHDPTNKEYLGFGLNTHWRSAIFYATEEEGKRARESKVEKQMKVNRRVVTVILKASTQSFYLAECHYQKHYLQLPHLLRVSEGLALRCSLQFAGSHLACKLNGIFGGEKRKAAEKLVCFMNINQIPEQAKKALQEVLLDLQLSS</sequence>
<keyword evidence="9" id="KW-1185">Reference proteome</keyword>
<evidence type="ECO:0000256" key="4">
    <source>
        <dbReference type="ARBA" id="ARBA00030273"/>
    </source>
</evidence>
<name>A0A835RF46_VANPL</name>
<evidence type="ECO:0000256" key="5">
    <source>
        <dbReference type="ARBA" id="ARBA00030643"/>
    </source>
</evidence>
<protein>
    <recommendedName>
        <fullName evidence="2">peptide-methionine (S)-S-oxide reductase</fullName>
        <ecNumber evidence="2">1.8.4.11</ecNumber>
    </recommendedName>
    <alternativeName>
        <fullName evidence="5">Peptide-methionine (S)-S-oxide reductase</fullName>
    </alternativeName>
    <alternativeName>
        <fullName evidence="4">Protein-methionine-S-oxide reductase</fullName>
    </alternativeName>
</protein>
<accession>A0A835RF46</accession>
<evidence type="ECO:0000256" key="3">
    <source>
        <dbReference type="ARBA" id="ARBA00023002"/>
    </source>
</evidence>
<dbReference type="Gene3D" id="3.30.1060.10">
    <property type="entry name" value="Peptide methionine sulphoxide reductase MsrA"/>
    <property type="match status" value="1"/>
</dbReference>
<dbReference type="EC" id="1.8.4.11" evidence="2"/>
<dbReference type="InterPro" id="IPR002569">
    <property type="entry name" value="Met_Sox_Rdtase_MsrA_dom"/>
</dbReference>
<dbReference type="GO" id="GO:0034599">
    <property type="term" value="P:cellular response to oxidative stress"/>
    <property type="evidence" value="ECO:0007669"/>
    <property type="project" value="TreeGrafter"/>
</dbReference>
<dbReference type="InterPro" id="IPR050162">
    <property type="entry name" value="MsrA_MetSO_reductase"/>
</dbReference>
<dbReference type="AlphaFoldDB" id="A0A835RF46"/>
<organism evidence="7 9">
    <name type="scientific">Vanilla planifolia</name>
    <name type="common">Vanilla</name>
    <dbReference type="NCBI Taxonomy" id="51239"/>
    <lineage>
        <taxon>Eukaryota</taxon>
        <taxon>Viridiplantae</taxon>
        <taxon>Streptophyta</taxon>
        <taxon>Embryophyta</taxon>
        <taxon>Tracheophyta</taxon>
        <taxon>Spermatophyta</taxon>
        <taxon>Magnoliopsida</taxon>
        <taxon>Liliopsida</taxon>
        <taxon>Asparagales</taxon>
        <taxon>Orchidaceae</taxon>
        <taxon>Vanilloideae</taxon>
        <taxon>Vanilleae</taxon>
        <taxon>Vanilla</taxon>
    </lineage>
</organism>
<dbReference type="OrthoDB" id="77405at2759"/>
<dbReference type="Proteomes" id="UP000639772">
    <property type="component" value="Unassembled WGS sequence"/>
</dbReference>
<keyword evidence="3" id="KW-0560">Oxidoreductase</keyword>
<dbReference type="GO" id="GO:0005737">
    <property type="term" value="C:cytoplasm"/>
    <property type="evidence" value="ECO:0007669"/>
    <property type="project" value="TreeGrafter"/>
</dbReference>
<proteinExistence type="inferred from homology"/>
<evidence type="ECO:0000256" key="1">
    <source>
        <dbReference type="ARBA" id="ARBA00005591"/>
    </source>
</evidence>
<dbReference type="SUPFAM" id="SSF55068">
    <property type="entry name" value="Peptide methionine sulfoxide reductase"/>
    <property type="match status" value="1"/>
</dbReference>
<dbReference type="PANTHER" id="PTHR42799:SF26">
    <property type="entry name" value="PEPTIDE-METHIONINE (S)-S-OXIDE REDUCTASE"/>
    <property type="match status" value="1"/>
</dbReference>
<dbReference type="Pfam" id="PF01625">
    <property type="entry name" value="PMSR"/>
    <property type="match status" value="1"/>
</dbReference>